<organism evidence="1">
    <name type="scientific">Rhizophora mucronata</name>
    <name type="common">Asiatic mangrove</name>
    <dbReference type="NCBI Taxonomy" id="61149"/>
    <lineage>
        <taxon>Eukaryota</taxon>
        <taxon>Viridiplantae</taxon>
        <taxon>Streptophyta</taxon>
        <taxon>Embryophyta</taxon>
        <taxon>Tracheophyta</taxon>
        <taxon>Spermatophyta</taxon>
        <taxon>Magnoliopsida</taxon>
        <taxon>eudicotyledons</taxon>
        <taxon>Gunneridae</taxon>
        <taxon>Pentapetalae</taxon>
        <taxon>rosids</taxon>
        <taxon>fabids</taxon>
        <taxon>Malpighiales</taxon>
        <taxon>Rhizophoraceae</taxon>
        <taxon>Rhizophora</taxon>
    </lineage>
</organism>
<dbReference type="EMBL" id="GGEC01058411">
    <property type="protein sequence ID" value="MBX38895.1"/>
    <property type="molecule type" value="Transcribed_RNA"/>
</dbReference>
<protein>
    <submittedName>
        <fullName evidence="1">Uncharacterized protein</fullName>
    </submittedName>
</protein>
<evidence type="ECO:0000313" key="1">
    <source>
        <dbReference type="EMBL" id="MBX38895.1"/>
    </source>
</evidence>
<accession>A0A2P2N8V8</accession>
<reference evidence="1" key="1">
    <citation type="submission" date="2018-02" db="EMBL/GenBank/DDBJ databases">
        <title>Rhizophora mucronata_Transcriptome.</title>
        <authorList>
            <person name="Meera S.P."/>
            <person name="Sreeshan A."/>
            <person name="Augustine A."/>
        </authorList>
    </citation>
    <scope>NUCLEOTIDE SEQUENCE</scope>
    <source>
        <tissue evidence="1">Leaf</tissue>
    </source>
</reference>
<name>A0A2P2N8V8_RHIMU</name>
<proteinExistence type="predicted"/>
<sequence length="15" mass="1705">MLMLFLSLPQANLIT</sequence>